<dbReference type="EMBL" id="JABEYC010000079">
    <property type="protein sequence ID" value="KAF4983128.1"/>
    <property type="molecule type" value="Genomic_DNA"/>
</dbReference>
<dbReference type="AlphaFoldDB" id="A0A8H4UT37"/>
<accession>A0A8H4UT37</accession>
<comment type="caution">
    <text evidence="2">The sequence shown here is derived from an EMBL/GenBank/DDBJ whole genome shotgun (WGS) entry which is preliminary data.</text>
</comment>
<organism evidence="2 3">
    <name type="scientific">Fusarium zealandicum</name>
    <dbReference type="NCBI Taxonomy" id="1053134"/>
    <lineage>
        <taxon>Eukaryota</taxon>
        <taxon>Fungi</taxon>
        <taxon>Dikarya</taxon>
        <taxon>Ascomycota</taxon>
        <taxon>Pezizomycotina</taxon>
        <taxon>Sordariomycetes</taxon>
        <taxon>Hypocreomycetidae</taxon>
        <taxon>Hypocreales</taxon>
        <taxon>Nectriaceae</taxon>
        <taxon>Fusarium</taxon>
        <taxon>Fusarium staphyleae species complex</taxon>
    </lineage>
</organism>
<feature type="region of interest" description="Disordered" evidence="1">
    <location>
        <begin position="482"/>
        <end position="535"/>
    </location>
</feature>
<reference evidence="2" key="2">
    <citation type="submission" date="2020-05" db="EMBL/GenBank/DDBJ databases">
        <authorList>
            <person name="Kim H.-S."/>
            <person name="Proctor R.H."/>
            <person name="Brown D.W."/>
        </authorList>
    </citation>
    <scope>NUCLEOTIDE SEQUENCE</scope>
    <source>
        <strain evidence="2">NRRL 22465</strain>
    </source>
</reference>
<evidence type="ECO:0000313" key="3">
    <source>
        <dbReference type="Proteomes" id="UP000635477"/>
    </source>
</evidence>
<dbReference type="OrthoDB" id="5098283at2759"/>
<feature type="compositionally biased region" description="Basic residues" evidence="1">
    <location>
        <begin position="7"/>
        <end position="26"/>
    </location>
</feature>
<gene>
    <name evidence="2" type="ORF">FZEAL_1395</name>
</gene>
<reference evidence="2" key="1">
    <citation type="journal article" date="2020" name="BMC Genomics">
        <title>Correction to: Identification and distribution of gene clusters required for synthesis of sphingolipid metabolism inhibitors in diverse species of the filamentous fungus Fusarium.</title>
        <authorList>
            <person name="Kim H.S."/>
            <person name="Lohmar J.M."/>
            <person name="Busman M."/>
            <person name="Brown D.W."/>
            <person name="Naumann T.A."/>
            <person name="Divon H.H."/>
            <person name="Lysoe E."/>
            <person name="Uhlig S."/>
            <person name="Proctor R.H."/>
        </authorList>
    </citation>
    <scope>NUCLEOTIDE SEQUENCE</scope>
    <source>
        <strain evidence="2">NRRL 22465</strain>
    </source>
</reference>
<evidence type="ECO:0000256" key="1">
    <source>
        <dbReference type="SAM" id="MobiDB-lite"/>
    </source>
</evidence>
<keyword evidence="3" id="KW-1185">Reference proteome</keyword>
<feature type="compositionally biased region" description="Low complexity" evidence="1">
    <location>
        <begin position="152"/>
        <end position="167"/>
    </location>
</feature>
<feature type="region of interest" description="Disordered" evidence="1">
    <location>
        <begin position="142"/>
        <end position="167"/>
    </location>
</feature>
<feature type="region of interest" description="Disordered" evidence="1">
    <location>
        <begin position="291"/>
        <end position="387"/>
    </location>
</feature>
<feature type="region of interest" description="Disordered" evidence="1">
    <location>
        <begin position="47"/>
        <end position="86"/>
    </location>
</feature>
<name>A0A8H4UT37_9HYPO</name>
<protein>
    <submittedName>
        <fullName evidence="2">Uncharacterized protein</fullName>
    </submittedName>
</protein>
<feature type="compositionally biased region" description="Low complexity" evidence="1">
    <location>
        <begin position="304"/>
        <end position="317"/>
    </location>
</feature>
<feature type="compositionally biased region" description="Pro residues" evidence="1">
    <location>
        <begin position="375"/>
        <end position="385"/>
    </location>
</feature>
<feature type="compositionally biased region" description="Basic and acidic residues" evidence="1">
    <location>
        <begin position="484"/>
        <end position="516"/>
    </location>
</feature>
<dbReference type="Proteomes" id="UP000635477">
    <property type="component" value="Unassembled WGS sequence"/>
</dbReference>
<sequence length="535" mass="59713">MAIVANRTRRRNKHQNFTHRKRHKNQPARSQPRTANLDIVETAEKADQYVDTNSQPENTTDAEQSNTGQQVETTMDQNQVEASPSPRYSLYSQFQTNTRFTALVDSTPRSANNDNPEGILADPGTLEVCKILTTWLRSKRRSQRDRTLSPVADSDGGTDDTISATDSSSQVDFQLENHLLGHIDSSDLLLNDKLMILAFAAELRHTLTHTASTTKKLAVSIDFTNIKPTLAGDQTTFTHPSLVLVSLHSTVYQDHTPPKNLFKSFSKPQFPKMSTRRDLVERDFEPRIILRAQVPVEHAEEPETSPTDTSTSSASTANTGCDLHTSAVDNTQADDRSATVSPPITQQNTPFPPQGKSGKRRRSDESQPSSKESPTLPPGFPPCPMERPDRAALELWRQGCREVQRQDGTVDGFDVATWLLARKGGAANPWMQLGEGRRAIESMRKETIDFQRIVRQREEDDRVARLKEERRLANKLRYRPRGQIAKEKAERRAAAAAKKAEEEAANADKESLRESIEGDIDGPQAKKVKMDGTSG</sequence>
<feature type="region of interest" description="Disordered" evidence="1">
    <location>
        <begin position="1"/>
        <end position="35"/>
    </location>
</feature>
<proteinExistence type="predicted"/>
<feature type="compositionally biased region" description="Polar residues" evidence="1">
    <location>
        <begin position="50"/>
        <end position="82"/>
    </location>
</feature>
<feature type="compositionally biased region" description="Polar residues" evidence="1">
    <location>
        <begin position="338"/>
        <end position="349"/>
    </location>
</feature>
<evidence type="ECO:0000313" key="2">
    <source>
        <dbReference type="EMBL" id="KAF4983128.1"/>
    </source>
</evidence>